<dbReference type="HOGENOM" id="CLU_2403759_0_0_1"/>
<dbReference type="Proteomes" id="UP000004995">
    <property type="component" value="Unassembled WGS sequence"/>
</dbReference>
<reference evidence="2" key="1">
    <citation type="journal article" date="2012" name="Nat. Biotechnol.">
        <title>Reference genome sequence of the model plant Setaria.</title>
        <authorList>
            <person name="Bennetzen J.L."/>
            <person name="Schmutz J."/>
            <person name="Wang H."/>
            <person name="Percifield R."/>
            <person name="Hawkins J."/>
            <person name="Pontaroli A.C."/>
            <person name="Estep M."/>
            <person name="Feng L."/>
            <person name="Vaughn J.N."/>
            <person name="Grimwood J."/>
            <person name="Jenkins J."/>
            <person name="Barry K."/>
            <person name="Lindquist E."/>
            <person name="Hellsten U."/>
            <person name="Deshpande S."/>
            <person name="Wang X."/>
            <person name="Wu X."/>
            <person name="Mitros T."/>
            <person name="Triplett J."/>
            <person name="Yang X."/>
            <person name="Ye C.Y."/>
            <person name="Mauro-Herrera M."/>
            <person name="Wang L."/>
            <person name="Li P."/>
            <person name="Sharma M."/>
            <person name="Sharma R."/>
            <person name="Ronald P.C."/>
            <person name="Panaud O."/>
            <person name="Kellogg E.A."/>
            <person name="Brutnell T.P."/>
            <person name="Doust A.N."/>
            <person name="Tuskan G.A."/>
            <person name="Rokhsar D."/>
            <person name="Devos K.M."/>
        </authorList>
    </citation>
    <scope>NUCLEOTIDE SEQUENCE [LARGE SCALE GENOMIC DNA]</scope>
    <source>
        <strain evidence="2">cv. Yugu1</strain>
    </source>
</reference>
<protein>
    <submittedName>
        <fullName evidence="1">Uncharacterized protein</fullName>
    </submittedName>
</protein>
<dbReference type="AlphaFoldDB" id="K4AJT4"/>
<accession>K4AJT4</accession>
<evidence type="ECO:0000313" key="2">
    <source>
        <dbReference type="Proteomes" id="UP000004995"/>
    </source>
</evidence>
<dbReference type="EMBL" id="AGNK02006066">
    <property type="status" value="NOT_ANNOTATED_CDS"/>
    <property type="molecule type" value="Genomic_DNA"/>
</dbReference>
<proteinExistence type="predicted"/>
<dbReference type="EnsemblPlants" id="KQK91818">
    <property type="protein sequence ID" value="KQK91818"/>
    <property type="gene ID" value="SETIT_039156mg"/>
</dbReference>
<keyword evidence="2" id="KW-1185">Reference proteome</keyword>
<dbReference type="InParanoid" id="K4AJT4"/>
<sequence>MMGALAWQATVIKMLILCLGWEIARGVIFFIPRVLPPLVSLCPLLLVGYTSPWYTSGILQFGKELQRRTQGTIGNLKLQFILHTNPYLCCCNL</sequence>
<reference evidence="1" key="2">
    <citation type="submission" date="2018-08" db="UniProtKB">
        <authorList>
            <consortium name="EnsemblPlants"/>
        </authorList>
    </citation>
    <scope>IDENTIFICATION</scope>
    <source>
        <strain evidence="1">Yugu1</strain>
    </source>
</reference>
<dbReference type="Gramene" id="KQK91818">
    <property type="protein sequence ID" value="KQK91818"/>
    <property type="gene ID" value="SETIT_039156mg"/>
</dbReference>
<name>K4AJT4_SETIT</name>
<evidence type="ECO:0000313" key="1">
    <source>
        <dbReference type="EnsemblPlants" id="KQK91818"/>
    </source>
</evidence>
<organism evidence="1 2">
    <name type="scientific">Setaria italica</name>
    <name type="common">Foxtail millet</name>
    <name type="synonym">Panicum italicum</name>
    <dbReference type="NCBI Taxonomy" id="4555"/>
    <lineage>
        <taxon>Eukaryota</taxon>
        <taxon>Viridiplantae</taxon>
        <taxon>Streptophyta</taxon>
        <taxon>Embryophyta</taxon>
        <taxon>Tracheophyta</taxon>
        <taxon>Spermatophyta</taxon>
        <taxon>Magnoliopsida</taxon>
        <taxon>Liliopsida</taxon>
        <taxon>Poales</taxon>
        <taxon>Poaceae</taxon>
        <taxon>PACMAD clade</taxon>
        <taxon>Panicoideae</taxon>
        <taxon>Panicodae</taxon>
        <taxon>Paniceae</taxon>
        <taxon>Cenchrinae</taxon>
        <taxon>Setaria</taxon>
    </lineage>
</organism>
<dbReference type="eggNOG" id="ENOG502R4XD">
    <property type="taxonomic scope" value="Eukaryota"/>
</dbReference>